<evidence type="ECO:0000256" key="12">
    <source>
        <dbReference type="SAM" id="SignalP"/>
    </source>
</evidence>
<evidence type="ECO:0000256" key="2">
    <source>
        <dbReference type="ARBA" id="ARBA00022527"/>
    </source>
</evidence>
<protein>
    <submittedName>
        <fullName evidence="15">Chitinase / Hevein / PR-4 / Wheatwin2</fullName>
    </submittedName>
</protein>
<dbReference type="PROSITE" id="PS00108">
    <property type="entry name" value="PROTEIN_KINASE_ST"/>
    <property type="match status" value="1"/>
</dbReference>
<evidence type="ECO:0000256" key="5">
    <source>
        <dbReference type="ARBA" id="ARBA00022729"/>
    </source>
</evidence>
<dbReference type="GO" id="GO:0016020">
    <property type="term" value="C:membrane"/>
    <property type="evidence" value="ECO:0007669"/>
    <property type="project" value="UniProtKB-SubCell"/>
</dbReference>
<dbReference type="GO" id="GO:0005524">
    <property type="term" value="F:ATP binding"/>
    <property type="evidence" value="ECO:0007669"/>
    <property type="project" value="UniProtKB-KW"/>
</dbReference>
<dbReference type="EnsemblPlants" id="KEH27021">
    <property type="protein sequence ID" value="KEH27021"/>
    <property type="gene ID" value="MTR_6g083270"/>
</dbReference>
<evidence type="ECO:0000256" key="7">
    <source>
        <dbReference type="ARBA" id="ARBA00022777"/>
    </source>
</evidence>
<reference evidence="15 17" key="1">
    <citation type="journal article" date="2011" name="Nature">
        <title>The Medicago genome provides insight into the evolution of rhizobial symbioses.</title>
        <authorList>
            <person name="Young N.D."/>
            <person name="Debelle F."/>
            <person name="Oldroyd G.E."/>
            <person name="Geurts R."/>
            <person name="Cannon S.B."/>
            <person name="Udvardi M.K."/>
            <person name="Benedito V.A."/>
            <person name="Mayer K.F."/>
            <person name="Gouzy J."/>
            <person name="Schoof H."/>
            <person name="Van de Peer Y."/>
            <person name="Proost S."/>
            <person name="Cook D.R."/>
            <person name="Meyers B.C."/>
            <person name="Spannagl M."/>
            <person name="Cheung F."/>
            <person name="De Mita S."/>
            <person name="Krishnakumar V."/>
            <person name="Gundlach H."/>
            <person name="Zhou S."/>
            <person name="Mudge J."/>
            <person name="Bharti A.K."/>
            <person name="Murray J.D."/>
            <person name="Naoumkina M.A."/>
            <person name="Rosen B."/>
            <person name="Silverstein K.A."/>
            <person name="Tang H."/>
            <person name="Rombauts S."/>
            <person name="Zhao P.X."/>
            <person name="Zhou P."/>
            <person name="Barbe V."/>
            <person name="Bardou P."/>
            <person name="Bechner M."/>
            <person name="Bellec A."/>
            <person name="Berger A."/>
            <person name="Berges H."/>
            <person name="Bidwell S."/>
            <person name="Bisseling T."/>
            <person name="Choisne N."/>
            <person name="Couloux A."/>
            <person name="Denny R."/>
            <person name="Deshpande S."/>
            <person name="Dai X."/>
            <person name="Doyle J.J."/>
            <person name="Dudez A.M."/>
            <person name="Farmer A.D."/>
            <person name="Fouteau S."/>
            <person name="Franken C."/>
            <person name="Gibelin C."/>
            <person name="Gish J."/>
            <person name="Goldstein S."/>
            <person name="Gonzalez A.J."/>
            <person name="Green P.J."/>
            <person name="Hallab A."/>
            <person name="Hartog M."/>
            <person name="Hua A."/>
            <person name="Humphray S.J."/>
            <person name="Jeong D.H."/>
            <person name="Jing Y."/>
            <person name="Jocker A."/>
            <person name="Kenton S.M."/>
            <person name="Kim D.J."/>
            <person name="Klee K."/>
            <person name="Lai H."/>
            <person name="Lang C."/>
            <person name="Lin S."/>
            <person name="Macmil S.L."/>
            <person name="Magdelenat G."/>
            <person name="Matthews L."/>
            <person name="McCorrison J."/>
            <person name="Monaghan E.L."/>
            <person name="Mun J.H."/>
            <person name="Najar F.Z."/>
            <person name="Nicholson C."/>
            <person name="Noirot C."/>
            <person name="O'Bleness M."/>
            <person name="Paule C.R."/>
            <person name="Poulain J."/>
            <person name="Prion F."/>
            <person name="Qin B."/>
            <person name="Qu C."/>
            <person name="Retzel E.F."/>
            <person name="Riddle C."/>
            <person name="Sallet E."/>
            <person name="Samain S."/>
            <person name="Samson N."/>
            <person name="Sanders I."/>
            <person name="Saurat O."/>
            <person name="Scarpelli C."/>
            <person name="Schiex T."/>
            <person name="Segurens B."/>
            <person name="Severin A.J."/>
            <person name="Sherrier D.J."/>
            <person name="Shi R."/>
            <person name="Sims S."/>
            <person name="Singer S.R."/>
            <person name="Sinharoy S."/>
            <person name="Sterck L."/>
            <person name="Viollet A."/>
            <person name="Wang B.B."/>
            <person name="Wang K."/>
            <person name="Wang M."/>
            <person name="Wang X."/>
            <person name="Warfsmann J."/>
            <person name="Weissenbach J."/>
            <person name="White D.D."/>
            <person name="White J.D."/>
            <person name="Wiley G.B."/>
            <person name="Wincker P."/>
            <person name="Xing Y."/>
            <person name="Yang L."/>
            <person name="Yao Z."/>
            <person name="Ying F."/>
            <person name="Zhai J."/>
            <person name="Zhou L."/>
            <person name="Zuber A."/>
            <person name="Denarie J."/>
            <person name="Dixon R.A."/>
            <person name="May G.D."/>
            <person name="Schwartz D.C."/>
            <person name="Rogers J."/>
            <person name="Quetier F."/>
            <person name="Town C.D."/>
            <person name="Roe B.A."/>
        </authorList>
    </citation>
    <scope>NUCLEOTIDE SEQUENCE [LARGE SCALE GENOMIC DNA]</scope>
    <source>
        <strain evidence="15">A17</strain>
        <strain evidence="16 17">cv. Jemalong A17</strain>
    </source>
</reference>
<dbReference type="PROSITE" id="PS51174">
    <property type="entry name" value="BARWIN_3"/>
    <property type="match status" value="1"/>
</dbReference>
<keyword evidence="6" id="KW-0547">Nucleotide-binding</keyword>
<dbReference type="SUPFAM" id="SSF56112">
    <property type="entry name" value="Protein kinase-like (PK-like)"/>
    <property type="match status" value="1"/>
</dbReference>
<dbReference type="Gene3D" id="2.40.40.10">
    <property type="entry name" value="RlpA-like domain"/>
    <property type="match status" value="1"/>
</dbReference>
<evidence type="ECO:0000313" key="15">
    <source>
        <dbReference type="EMBL" id="KEH27021.1"/>
    </source>
</evidence>
<keyword evidence="3" id="KW-0808">Transferase</keyword>
<dbReference type="InterPro" id="IPR011009">
    <property type="entry name" value="Kinase-like_dom_sf"/>
</dbReference>
<dbReference type="GO" id="GO:0050832">
    <property type="term" value="P:defense response to fungus"/>
    <property type="evidence" value="ECO:0007669"/>
    <property type="project" value="InterPro"/>
</dbReference>
<proteinExistence type="predicted"/>
<keyword evidence="5 12" id="KW-0732">Signal</keyword>
<name>A0A072UC46_MEDTR</name>
<dbReference type="Proteomes" id="UP000002051">
    <property type="component" value="Chromosome 6"/>
</dbReference>
<dbReference type="AlphaFoldDB" id="A0A072UC46"/>
<dbReference type="SMART" id="SM00220">
    <property type="entry name" value="S_TKc"/>
    <property type="match status" value="1"/>
</dbReference>
<accession>A0A072UC46</accession>
<dbReference type="PANTHER" id="PTHR27009">
    <property type="entry name" value="RUST RESISTANCE KINASE LR10-RELATED"/>
    <property type="match status" value="1"/>
</dbReference>
<keyword evidence="17" id="KW-1185">Reference proteome</keyword>
<dbReference type="FunFam" id="1.10.510.10:FF:000590">
    <property type="entry name" value="PR5-like receptor kinase"/>
    <property type="match status" value="1"/>
</dbReference>
<organism evidence="15 17">
    <name type="scientific">Medicago truncatula</name>
    <name type="common">Barrel medic</name>
    <name type="synonym">Medicago tribuloides</name>
    <dbReference type="NCBI Taxonomy" id="3880"/>
    <lineage>
        <taxon>Eukaryota</taxon>
        <taxon>Viridiplantae</taxon>
        <taxon>Streptophyta</taxon>
        <taxon>Embryophyta</taxon>
        <taxon>Tracheophyta</taxon>
        <taxon>Spermatophyta</taxon>
        <taxon>Magnoliopsida</taxon>
        <taxon>eudicotyledons</taxon>
        <taxon>Gunneridae</taxon>
        <taxon>Pentapetalae</taxon>
        <taxon>rosids</taxon>
        <taxon>fabids</taxon>
        <taxon>Fabales</taxon>
        <taxon>Fabaceae</taxon>
        <taxon>Papilionoideae</taxon>
        <taxon>50 kb inversion clade</taxon>
        <taxon>NPAAA clade</taxon>
        <taxon>Hologalegina</taxon>
        <taxon>IRL clade</taxon>
        <taxon>Trifolieae</taxon>
        <taxon>Medicago</taxon>
    </lineage>
</organism>
<evidence type="ECO:0000259" key="13">
    <source>
        <dbReference type="PROSITE" id="PS50011"/>
    </source>
</evidence>
<dbReference type="GO" id="GO:0004674">
    <property type="term" value="F:protein serine/threonine kinase activity"/>
    <property type="evidence" value="ECO:0007669"/>
    <property type="project" value="UniProtKB-KW"/>
</dbReference>
<evidence type="ECO:0000256" key="3">
    <source>
        <dbReference type="ARBA" id="ARBA00022679"/>
    </source>
</evidence>
<evidence type="ECO:0000313" key="17">
    <source>
        <dbReference type="Proteomes" id="UP000002051"/>
    </source>
</evidence>
<evidence type="ECO:0000256" key="1">
    <source>
        <dbReference type="ARBA" id="ARBA00004479"/>
    </source>
</evidence>
<dbReference type="SUPFAM" id="SSF50685">
    <property type="entry name" value="Barwin-like endoglucanases"/>
    <property type="match status" value="1"/>
</dbReference>
<dbReference type="PROSITE" id="PS00771">
    <property type="entry name" value="BARWIN_1"/>
    <property type="match status" value="1"/>
</dbReference>
<reference evidence="15 17" key="2">
    <citation type="journal article" date="2014" name="BMC Genomics">
        <title>An improved genome release (version Mt4.0) for the model legume Medicago truncatula.</title>
        <authorList>
            <person name="Tang H."/>
            <person name="Krishnakumar V."/>
            <person name="Bidwell S."/>
            <person name="Rosen B."/>
            <person name="Chan A."/>
            <person name="Zhou S."/>
            <person name="Gentzbittel L."/>
            <person name="Childs K.L."/>
            <person name="Yandell M."/>
            <person name="Gundlach H."/>
            <person name="Mayer K.F."/>
            <person name="Schwartz D.C."/>
            <person name="Town C.D."/>
        </authorList>
    </citation>
    <scope>GENOME REANNOTATION</scope>
    <source>
        <strain evidence="15">A17</strain>
        <strain evidence="16 17">cv. Jemalong A17</strain>
    </source>
</reference>
<evidence type="ECO:0000256" key="9">
    <source>
        <dbReference type="ARBA" id="ARBA00022989"/>
    </source>
</evidence>
<dbReference type="Pfam" id="PF00069">
    <property type="entry name" value="Pkinase"/>
    <property type="match status" value="1"/>
</dbReference>
<feature type="domain" description="Protein kinase" evidence="13">
    <location>
        <begin position="135"/>
        <end position="435"/>
    </location>
</feature>
<dbReference type="InterPro" id="IPR001153">
    <property type="entry name" value="Barwin_dom"/>
</dbReference>
<reference evidence="16" key="3">
    <citation type="submission" date="2015-04" db="UniProtKB">
        <authorList>
            <consortium name="EnsemblPlants"/>
        </authorList>
    </citation>
    <scope>IDENTIFICATION</scope>
    <source>
        <strain evidence="16">cv. Jemalong A17</strain>
    </source>
</reference>
<dbReference type="PRINTS" id="PR00602">
    <property type="entry name" value="BARWIN"/>
</dbReference>
<evidence type="ECO:0000256" key="11">
    <source>
        <dbReference type="ARBA" id="ARBA00023180"/>
    </source>
</evidence>
<evidence type="ECO:0000256" key="6">
    <source>
        <dbReference type="ARBA" id="ARBA00022741"/>
    </source>
</evidence>
<evidence type="ECO:0000313" key="16">
    <source>
        <dbReference type="EnsemblPlants" id="KEH27021"/>
    </source>
</evidence>
<feature type="domain" description="Barwin" evidence="14">
    <location>
        <begin position="23"/>
        <end position="161"/>
    </location>
</feature>
<keyword evidence="4" id="KW-0812">Transmembrane</keyword>
<dbReference type="InterPro" id="IPR000719">
    <property type="entry name" value="Prot_kinase_dom"/>
</dbReference>
<gene>
    <name evidence="15" type="ordered locus">MTR_6g083270</name>
</gene>
<dbReference type="Gene3D" id="1.10.510.10">
    <property type="entry name" value="Transferase(Phosphotransferase) domain 1"/>
    <property type="match status" value="1"/>
</dbReference>
<keyword evidence="9" id="KW-1133">Transmembrane helix</keyword>
<evidence type="ECO:0000256" key="10">
    <source>
        <dbReference type="ARBA" id="ARBA00023136"/>
    </source>
</evidence>
<dbReference type="InterPro" id="IPR036908">
    <property type="entry name" value="RlpA-like_sf"/>
</dbReference>
<evidence type="ECO:0000256" key="4">
    <source>
        <dbReference type="ARBA" id="ARBA00022692"/>
    </source>
</evidence>
<keyword evidence="2" id="KW-0723">Serine/threonine-protein kinase</keyword>
<dbReference type="InterPro" id="IPR045874">
    <property type="entry name" value="LRK10/LRL21-25-like"/>
</dbReference>
<dbReference type="InterPro" id="IPR008271">
    <property type="entry name" value="Ser/Thr_kinase_AS"/>
</dbReference>
<comment type="subcellular location">
    <subcellularLocation>
        <location evidence="1">Membrane</location>
        <topology evidence="1">Single-pass type I membrane protein</topology>
    </subcellularLocation>
</comment>
<sequence>MLKQLFVLDLVLIFCVLALASAQSANNVTATYQSFNLTQTKQGIGNKWNLNTSGVFCAAQDGNKPLSWRSKYGWAAFCGPVGPVGKSACGKCLNVTNQDGGNSAVQQKSITPTTQTVRIVDECSNGGLDLDMDVFDLLDTSGDGNAQGYLLVDYEFVDCGDLLASTLPKNFSNSSTTVSPTPAPTPSPTFLSPNPLSNLTQEIHRATTSSHSNWQMKRKVIIGTKKALIYEFMSNGSLDKFIYNKGPETIASLSWENLYQIAKGIARGLEYLHRGCTTRILHFDIKPHNILLDENLCPKISDFGLAKLCPKQESIISMSDQRGTMGYVAPEVWNRHFGGVSHKSDVYSYGMMLLEMVGGRKNIIADASHTSEIYFPHWVYNRLELGTNLRPDGVMDTEEDEIARRMTIVGLWCIQTFPSDRPTMSKVIEMLEVTMNSLEMPPKPLHSSPTRSVSESS</sequence>
<evidence type="ECO:0000259" key="14">
    <source>
        <dbReference type="PROSITE" id="PS51174"/>
    </source>
</evidence>
<dbReference type="GO" id="GO:0042742">
    <property type="term" value="P:defense response to bacterium"/>
    <property type="evidence" value="ECO:0007669"/>
    <property type="project" value="InterPro"/>
</dbReference>
<feature type="signal peptide" evidence="12">
    <location>
        <begin position="1"/>
        <end position="22"/>
    </location>
</feature>
<dbReference type="Pfam" id="PF00967">
    <property type="entry name" value="Barwin"/>
    <property type="match status" value="1"/>
</dbReference>
<dbReference type="PROSITE" id="PS50011">
    <property type="entry name" value="PROTEIN_KINASE_DOM"/>
    <property type="match status" value="1"/>
</dbReference>
<dbReference type="HOGENOM" id="CLU_048195_0_0_1"/>
<keyword evidence="11" id="KW-0325">Glycoprotein</keyword>
<evidence type="ECO:0000256" key="8">
    <source>
        <dbReference type="ARBA" id="ARBA00022840"/>
    </source>
</evidence>
<keyword evidence="8" id="KW-0067">ATP-binding</keyword>
<keyword evidence="7" id="KW-0418">Kinase</keyword>
<dbReference type="EMBL" id="CM001222">
    <property type="protein sequence ID" value="KEH27021.1"/>
    <property type="molecule type" value="Genomic_DNA"/>
</dbReference>
<feature type="chain" id="PRO_5014499510" evidence="12">
    <location>
        <begin position="23"/>
        <end position="457"/>
    </location>
</feature>
<keyword evidence="10" id="KW-0472">Membrane</keyword>
<dbReference type="InterPro" id="IPR018226">
    <property type="entry name" value="Barwin_CS"/>
</dbReference>
<dbReference type="PROSITE" id="PS00772">
    <property type="entry name" value="BARWIN_2"/>
    <property type="match status" value="1"/>
</dbReference>